<dbReference type="GO" id="GO:0004674">
    <property type="term" value="F:protein serine/threonine kinase activity"/>
    <property type="evidence" value="ECO:0007669"/>
    <property type="project" value="UniProtKB-KW"/>
</dbReference>
<evidence type="ECO:0000256" key="2">
    <source>
        <dbReference type="ARBA" id="ARBA00022527"/>
    </source>
</evidence>
<dbReference type="AlphaFoldDB" id="A0A484NP60"/>
<keyword evidence="4 7" id="KW-0547">Nucleotide-binding</keyword>
<evidence type="ECO:0000259" key="10">
    <source>
        <dbReference type="PROSITE" id="PS50011"/>
    </source>
</evidence>
<protein>
    <recommendedName>
        <fullName evidence="10">Protein kinase domain-containing protein</fullName>
    </recommendedName>
</protein>
<evidence type="ECO:0000256" key="5">
    <source>
        <dbReference type="ARBA" id="ARBA00022777"/>
    </source>
</evidence>
<dbReference type="InterPro" id="IPR017441">
    <property type="entry name" value="Protein_kinase_ATP_BS"/>
</dbReference>
<evidence type="ECO:0000256" key="3">
    <source>
        <dbReference type="ARBA" id="ARBA00022679"/>
    </source>
</evidence>
<evidence type="ECO:0000313" key="12">
    <source>
        <dbReference type="Proteomes" id="UP000595140"/>
    </source>
</evidence>
<keyword evidence="3" id="KW-0808">Transferase</keyword>
<dbReference type="PROSITE" id="PS00108">
    <property type="entry name" value="PROTEIN_KINASE_ST"/>
    <property type="match status" value="1"/>
</dbReference>
<dbReference type="PROSITE" id="PS50011">
    <property type="entry name" value="PROTEIN_KINASE_DOM"/>
    <property type="match status" value="1"/>
</dbReference>
<feature type="domain" description="Protein kinase" evidence="10">
    <location>
        <begin position="45"/>
        <end position="316"/>
    </location>
</feature>
<dbReference type="InterPro" id="IPR000719">
    <property type="entry name" value="Prot_kinase_dom"/>
</dbReference>
<dbReference type="OrthoDB" id="686716at2759"/>
<comment type="similarity">
    <text evidence="1">Belongs to the protein kinase superfamily. CAMK Ser/Thr protein kinase family. CaMK subfamily.</text>
</comment>
<keyword evidence="6 7" id="KW-0067">ATP-binding</keyword>
<dbReference type="GO" id="GO:0005524">
    <property type="term" value="F:ATP binding"/>
    <property type="evidence" value="ECO:0007669"/>
    <property type="project" value="UniProtKB-UniRule"/>
</dbReference>
<proteinExistence type="inferred from homology"/>
<evidence type="ECO:0000256" key="9">
    <source>
        <dbReference type="SAM" id="MobiDB-lite"/>
    </source>
</evidence>
<dbReference type="PROSITE" id="PS51257">
    <property type="entry name" value="PROKAR_LIPOPROTEIN"/>
    <property type="match status" value="1"/>
</dbReference>
<dbReference type="InterPro" id="IPR011009">
    <property type="entry name" value="Kinase-like_dom_sf"/>
</dbReference>
<evidence type="ECO:0000313" key="11">
    <source>
        <dbReference type="EMBL" id="VFR02934.1"/>
    </source>
</evidence>
<dbReference type="InterPro" id="IPR008271">
    <property type="entry name" value="Ser/Thr_kinase_AS"/>
</dbReference>
<name>A0A484NP60_9ASTE</name>
<keyword evidence="5" id="KW-0418">Kinase</keyword>
<dbReference type="InterPro" id="IPR050205">
    <property type="entry name" value="CDPK_Ser/Thr_kinases"/>
</dbReference>
<dbReference type="PANTHER" id="PTHR24349">
    <property type="entry name" value="SERINE/THREONINE-PROTEIN KINASE"/>
    <property type="match status" value="1"/>
</dbReference>
<feature type="binding site" evidence="7">
    <location>
        <position position="78"/>
    </location>
    <ligand>
        <name>ATP</name>
        <dbReference type="ChEBI" id="CHEBI:30616"/>
    </ligand>
</feature>
<dbReference type="SUPFAM" id="SSF56112">
    <property type="entry name" value="Protein kinase-like (PK-like)"/>
    <property type="match status" value="1"/>
</dbReference>
<evidence type="ECO:0000256" key="1">
    <source>
        <dbReference type="ARBA" id="ARBA00005354"/>
    </source>
</evidence>
<sequence length="432" mass="47827">MDISRGTRSIIIHHPSPPSSSSCDLKKIKIVENPTGHNIHEKYFVDVHRQLGSGTYGAVHVCVDWNSGRQFACKTILKDDRMEIADYVRNEVAVLRHLMKEEKPPSTSSKKYVVPMEGVYEDDTAVHIVMELCRGGTLQDELLKRNPSVYNEDEAARVIRTIVETVKMLHEKGVIHRDIKPRNLIYANKSSHVDSAALKVIDFGLAHFFKPGEKYGDRIGTVLFMAPELLRGDYGPEVDIWSIGIILYVLLNLKYPFWPGSQSIDRMAEAINRTEIGVESNNWHLISDNAKDLIVKMLNRDPITFSTFSFFNPPNFPKNLSTPKHSDLSISMASMTITPAYFGGSAAVPKGPSALRRGVVPVRASKEASNAASAEEIGKGRRDLVFAAAAAAAWSVVKVAAAEEEPKPGTAEAKKKYAPICVTMPTAKICRK</sequence>
<feature type="region of interest" description="Disordered" evidence="9">
    <location>
        <begin position="1"/>
        <end position="20"/>
    </location>
</feature>
<keyword evidence="2 8" id="KW-0723">Serine/threonine-protein kinase</keyword>
<accession>A0A484NP60</accession>
<dbReference type="Proteomes" id="UP000595140">
    <property type="component" value="Unassembled WGS sequence"/>
</dbReference>
<evidence type="ECO:0000256" key="4">
    <source>
        <dbReference type="ARBA" id="ARBA00022741"/>
    </source>
</evidence>
<dbReference type="SMART" id="SM00220">
    <property type="entry name" value="S_TKc"/>
    <property type="match status" value="1"/>
</dbReference>
<dbReference type="EMBL" id="OOIL02006841">
    <property type="protein sequence ID" value="VFR02934.1"/>
    <property type="molecule type" value="Genomic_DNA"/>
</dbReference>
<feature type="compositionally biased region" description="Low complexity" evidence="9">
    <location>
        <begin position="9"/>
        <end position="20"/>
    </location>
</feature>
<evidence type="ECO:0000256" key="8">
    <source>
        <dbReference type="RuleBase" id="RU000304"/>
    </source>
</evidence>
<organism evidence="11 12">
    <name type="scientific">Cuscuta campestris</name>
    <dbReference type="NCBI Taxonomy" id="132261"/>
    <lineage>
        <taxon>Eukaryota</taxon>
        <taxon>Viridiplantae</taxon>
        <taxon>Streptophyta</taxon>
        <taxon>Embryophyta</taxon>
        <taxon>Tracheophyta</taxon>
        <taxon>Spermatophyta</taxon>
        <taxon>Magnoliopsida</taxon>
        <taxon>eudicotyledons</taxon>
        <taxon>Gunneridae</taxon>
        <taxon>Pentapetalae</taxon>
        <taxon>asterids</taxon>
        <taxon>lamiids</taxon>
        <taxon>Solanales</taxon>
        <taxon>Convolvulaceae</taxon>
        <taxon>Cuscuteae</taxon>
        <taxon>Cuscuta</taxon>
        <taxon>Cuscuta subgen. Grammica</taxon>
        <taxon>Cuscuta sect. Cleistogrammica</taxon>
    </lineage>
</organism>
<evidence type="ECO:0000256" key="6">
    <source>
        <dbReference type="ARBA" id="ARBA00022840"/>
    </source>
</evidence>
<dbReference type="PROSITE" id="PS00107">
    <property type="entry name" value="PROTEIN_KINASE_ATP"/>
    <property type="match status" value="1"/>
</dbReference>
<reference evidence="11 12" key="1">
    <citation type="submission" date="2018-04" db="EMBL/GenBank/DDBJ databases">
        <authorList>
            <person name="Vogel A."/>
        </authorList>
    </citation>
    <scope>NUCLEOTIDE SEQUENCE [LARGE SCALE GENOMIC DNA]</scope>
</reference>
<keyword evidence="12" id="KW-1185">Reference proteome</keyword>
<dbReference type="Pfam" id="PF00069">
    <property type="entry name" value="Pkinase"/>
    <property type="match status" value="1"/>
</dbReference>
<dbReference type="Gene3D" id="1.10.510.10">
    <property type="entry name" value="Transferase(Phosphotransferase) domain 1"/>
    <property type="match status" value="1"/>
</dbReference>
<gene>
    <name evidence="11" type="ORF">CCAM_LOCUS44709</name>
</gene>
<evidence type="ECO:0000256" key="7">
    <source>
        <dbReference type="PROSITE-ProRule" id="PRU10141"/>
    </source>
</evidence>